<dbReference type="PRINTS" id="PR01346">
    <property type="entry name" value="HELNAPAPROT"/>
</dbReference>
<dbReference type="PANTHER" id="PTHR42932:SF1">
    <property type="entry name" value="GENERAL STRESS PROTEIN 20U"/>
    <property type="match status" value="1"/>
</dbReference>
<evidence type="ECO:0000256" key="1">
    <source>
        <dbReference type="ARBA" id="ARBA00009497"/>
    </source>
</evidence>
<keyword evidence="5" id="KW-1185">Reference proteome</keyword>
<organism evidence="4 5">
    <name type="scientific">Winogradskyella pelagia</name>
    <dbReference type="NCBI Taxonomy" id="2819984"/>
    <lineage>
        <taxon>Bacteria</taxon>
        <taxon>Pseudomonadati</taxon>
        <taxon>Bacteroidota</taxon>
        <taxon>Flavobacteriia</taxon>
        <taxon>Flavobacteriales</taxon>
        <taxon>Flavobacteriaceae</taxon>
        <taxon>Winogradskyella</taxon>
    </lineage>
</organism>
<proteinExistence type="inferred from homology"/>
<evidence type="ECO:0000313" key="4">
    <source>
        <dbReference type="EMBL" id="MBO3116941.1"/>
    </source>
</evidence>
<dbReference type="InterPro" id="IPR002177">
    <property type="entry name" value="DPS_DNA-bd"/>
</dbReference>
<dbReference type="RefSeq" id="WP_208154303.1">
    <property type="nucleotide sequence ID" value="NZ_JAGEVF010000006.1"/>
</dbReference>
<evidence type="ECO:0000259" key="3">
    <source>
        <dbReference type="Pfam" id="PF00210"/>
    </source>
</evidence>
<dbReference type="InterPro" id="IPR008331">
    <property type="entry name" value="Ferritin_DPS_dom"/>
</dbReference>
<dbReference type="Gene3D" id="1.20.1260.10">
    <property type="match status" value="1"/>
</dbReference>
<dbReference type="PROSITE" id="PS00818">
    <property type="entry name" value="DPS_1"/>
    <property type="match status" value="1"/>
</dbReference>
<dbReference type="EMBL" id="JAGEVF010000006">
    <property type="protein sequence ID" value="MBO3116941.1"/>
    <property type="molecule type" value="Genomic_DNA"/>
</dbReference>
<name>A0ABS3T2G9_9FLAO</name>
<accession>A0ABS3T2G9</accession>
<dbReference type="PIRSF" id="PIRSF005900">
    <property type="entry name" value="Dps"/>
    <property type="match status" value="1"/>
</dbReference>
<evidence type="ECO:0000313" key="5">
    <source>
        <dbReference type="Proteomes" id="UP000676776"/>
    </source>
</evidence>
<gene>
    <name evidence="4" type="ORF">J4050_09290</name>
</gene>
<sequence length="171" mass="20109">MSYLNMNDDKLMPTVVELNTLLADYHIYYQNLRNFHWNILGENFFELHEKFEELYTEAREKIDEIAERILTLRYHPISNLRDFLKVSSIEEVSSERTDIEMVKDILGNHNILLEQMSKVIKEAEKINDEGTIDLIGAYIRELEKTSWMLDAFTKDSSSQLRKSAIPAFSNN</sequence>
<comment type="similarity">
    <text evidence="1 2">Belongs to the Dps family.</text>
</comment>
<dbReference type="InterPro" id="IPR009078">
    <property type="entry name" value="Ferritin-like_SF"/>
</dbReference>
<reference evidence="4 5" key="1">
    <citation type="submission" date="2021-03" db="EMBL/GenBank/DDBJ databases">
        <title>Winogradskyella sp. nov., isolated from costal sediment.</title>
        <authorList>
            <person name="Gao C."/>
        </authorList>
    </citation>
    <scope>NUCLEOTIDE SEQUENCE [LARGE SCALE GENOMIC DNA]</scope>
    <source>
        <strain evidence="4 5">DF17</strain>
    </source>
</reference>
<dbReference type="CDD" id="cd01043">
    <property type="entry name" value="DPS"/>
    <property type="match status" value="1"/>
</dbReference>
<dbReference type="Proteomes" id="UP000676776">
    <property type="component" value="Unassembled WGS sequence"/>
</dbReference>
<dbReference type="Pfam" id="PF00210">
    <property type="entry name" value="Ferritin"/>
    <property type="match status" value="1"/>
</dbReference>
<feature type="domain" description="Ferritin/DPS" evidence="3">
    <location>
        <begin position="17"/>
        <end position="154"/>
    </location>
</feature>
<dbReference type="InterPro" id="IPR023188">
    <property type="entry name" value="DPS_DNA-bd_CS"/>
</dbReference>
<protein>
    <submittedName>
        <fullName evidence="4">DNA starvation/stationary phase protection protein</fullName>
    </submittedName>
</protein>
<comment type="caution">
    <text evidence="4">The sequence shown here is derived from an EMBL/GenBank/DDBJ whole genome shotgun (WGS) entry which is preliminary data.</text>
</comment>
<dbReference type="InterPro" id="IPR012347">
    <property type="entry name" value="Ferritin-like"/>
</dbReference>
<dbReference type="SUPFAM" id="SSF47240">
    <property type="entry name" value="Ferritin-like"/>
    <property type="match status" value="1"/>
</dbReference>
<dbReference type="PANTHER" id="PTHR42932">
    <property type="entry name" value="GENERAL STRESS PROTEIN 20U"/>
    <property type="match status" value="1"/>
</dbReference>
<evidence type="ECO:0000256" key="2">
    <source>
        <dbReference type="RuleBase" id="RU003875"/>
    </source>
</evidence>